<comment type="caution">
    <text evidence="2">The sequence shown here is derived from an EMBL/GenBank/DDBJ whole genome shotgun (WGS) entry which is preliminary data.</text>
</comment>
<evidence type="ECO:0000256" key="1">
    <source>
        <dbReference type="SAM" id="MobiDB-lite"/>
    </source>
</evidence>
<feature type="region of interest" description="Disordered" evidence="1">
    <location>
        <begin position="1"/>
        <end position="32"/>
    </location>
</feature>
<dbReference type="AlphaFoldDB" id="A0ABD5W428"/>
<keyword evidence="3" id="KW-1185">Reference proteome</keyword>
<reference evidence="2 3" key="1">
    <citation type="journal article" date="2019" name="Int. J. Syst. Evol. Microbiol.">
        <title>The Global Catalogue of Microorganisms (GCM) 10K type strain sequencing project: providing services to taxonomists for standard genome sequencing and annotation.</title>
        <authorList>
            <consortium name="The Broad Institute Genomics Platform"/>
            <consortium name="The Broad Institute Genome Sequencing Center for Infectious Disease"/>
            <person name="Wu L."/>
            <person name="Ma J."/>
        </authorList>
    </citation>
    <scope>NUCLEOTIDE SEQUENCE [LARGE SCALE GENOMIC DNA]</scope>
    <source>
        <strain evidence="2 3">JCM 30072</strain>
    </source>
</reference>
<dbReference type="Proteomes" id="UP001596445">
    <property type="component" value="Unassembled WGS sequence"/>
</dbReference>
<organism evidence="2 3">
    <name type="scientific">Halovenus salina</name>
    <dbReference type="NCBI Taxonomy" id="1510225"/>
    <lineage>
        <taxon>Archaea</taxon>
        <taxon>Methanobacteriati</taxon>
        <taxon>Methanobacteriota</taxon>
        <taxon>Stenosarchaea group</taxon>
        <taxon>Halobacteria</taxon>
        <taxon>Halobacteriales</taxon>
        <taxon>Haloarculaceae</taxon>
        <taxon>Halovenus</taxon>
    </lineage>
</organism>
<evidence type="ECO:0000313" key="3">
    <source>
        <dbReference type="Proteomes" id="UP001596445"/>
    </source>
</evidence>
<proteinExistence type="predicted"/>
<sequence length="109" mass="11657">MSTETATARERAREPTHVDKTPTPDAGKTTFQIPVSADDPALRVIFGRYTIDLLPDLRDGKIVAMVGTGDVGQPPQLVQLPLELVPLLGVAGSVRARSVLETAGWVIAR</sequence>
<accession>A0ABD5W428</accession>
<evidence type="ECO:0000313" key="2">
    <source>
        <dbReference type="EMBL" id="MFC7059847.1"/>
    </source>
</evidence>
<feature type="compositionally biased region" description="Basic and acidic residues" evidence="1">
    <location>
        <begin position="7"/>
        <end position="22"/>
    </location>
</feature>
<dbReference type="RefSeq" id="WP_382187212.1">
    <property type="nucleotide sequence ID" value="NZ_JBHSZI010000003.1"/>
</dbReference>
<name>A0ABD5W428_9EURY</name>
<dbReference type="EMBL" id="JBHSZI010000003">
    <property type="protein sequence ID" value="MFC7059847.1"/>
    <property type="molecule type" value="Genomic_DNA"/>
</dbReference>
<gene>
    <name evidence="2" type="ORF">ACFQQG_18640</name>
</gene>
<protein>
    <submittedName>
        <fullName evidence="2">Uncharacterized protein</fullName>
    </submittedName>
</protein>